<dbReference type="PRINTS" id="PR00038">
    <property type="entry name" value="HTHLUXR"/>
</dbReference>
<evidence type="ECO:0000256" key="1">
    <source>
        <dbReference type="ARBA" id="ARBA00023015"/>
    </source>
</evidence>
<dbReference type="Gene3D" id="1.10.10.10">
    <property type="entry name" value="Winged helix-like DNA-binding domain superfamily/Winged helix DNA-binding domain"/>
    <property type="match status" value="1"/>
</dbReference>
<dbReference type="PANTHER" id="PTHR44688">
    <property type="entry name" value="DNA-BINDING TRANSCRIPTIONAL ACTIVATOR DEVR_DOSR"/>
    <property type="match status" value="1"/>
</dbReference>
<evidence type="ECO:0000313" key="6">
    <source>
        <dbReference type="Proteomes" id="UP000292881"/>
    </source>
</evidence>
<proteinExistence type="predicted"/>
<dbReference type="SUPFAM" id="SSF46894">
    <property type="entry name" value="C-terminal effector domain of the bipartite response regulators"/>
    <property type="match status" value="1"/>
</dbReference>
<dbReference type="InterPro" id="IPR000792">
    <property type="entry name" value="Tscrpt_reg_LuxR_C"/>
</dbReference>
<dbReference type="CDD" id="cd06170">
    <property type="entry name" value="LuxR_C_like"/>
    <property type="match status" value="1"/>
</dbReference>
<gene>
    <name evidence="5" type="ORF">ESO86_17785</name>
</gene>
<dbReference type="GO" id="GO:0003677">
    <property type="term" value="F:DNA binding"/>
    <property type="evidence" value="ECO:0007669"/>
    <property type="project" value="UniProtKB-KW"/>
</dbReference>
<dbReference type="AlphaFoldDB" id="A0A4Q2J4T0"/>
<evidence type="ECO:0000259" key="4">
    <source>
        <dbReference type="PROSITE" id="PS50043"/>
    </source>
</evidence>
<reference evidence="5 6" key="1">
    <citation type="submission" date="2019-01" db="EMBL/GenBank/DDBJ databases">
        <authorList>
            <person name="Li J."/>
        </authorList>
    </citation>
    <scope>NUCLEOTIDE SEQUENCE [LARGE SCALE GENOMIC DNA]</scope>
    <source>
        <strain evidence="5 6">CGMCC 4.7180</strain>
    </source>
</reference>
<feature type="non-terminal residue" evidence="5">
    <location>
        <position position="1"/>
    </location>
</feature>
<dbReference type="PROSITE" id="PS50043">
    <property type="entry name" value="HTH_LUXR_2"/>
    <property type="match status" value="1"/>
</dbReference>
<organism evidence="5 6">
    <name type="scientific">Agromyces binzhouensis</name>
    <dbReference type="NCBI Taxonomy" id="1817495"/>
    <lineage>
        <taxon>Bacteria</taxon>
        <taxon>Bacillati</taxon>
        <taxon>Actinomycetota</taxon>
        <taxon>Actinomycetes</taxon>
        <taxon>Micrococcales</taxon>
        <taxon>Microbacteriaceae</taxon>
        <taxon>Agromyces</taxon>
    </lineage>
</organism>
<dbReference type="EMBL" id="SDPL01000701">
    <property type="protein sequence ID" value="RXZ39705.1"/>
    <property type="molecule type" value="Genomic_DNA"/>
</dbReference>
<dbReference type="PANTHER" id="PTHR44688:SF16">
    <property type="entry name" value="DNA-BINDING TRANSCRIPTIONAL ACTIVATOR DEVR_DOSR"/>
    <property type="match status" value="1"/>
</dbReference>
<protein>
    <submittedName>
        <fullName evidence="5">Response regulator transcription factor</fullName>
    </submittedName>
</protein>
<evidence type="ECO:0000313" key="5">
    <source>
        <dbReference type="EMBL" id="RXZ39705.1"/>
    </source>
</evidence>
<dbReference type="InterPro" id="IPR016032">
    <property type="entry name" value="Sig_transdc_resp-reg_C-effctor"/>
</dbReference>
<dbReference type="RefSeq" id="WP_165308363.1">
    <property type="nucleotide sequence ID" value="NZ_SDPL01000701.1"/>
</dbReference>
<name>A0A4Q2J4T0_9MICO</name>
<feature type="domain" description="HTH luxR-type" evidence="4">
    <location>
        <begin position="31"/>
        <end position="96"/>
    </location>
</feature>
<dbReference type="Pfam" id="PF00196">
    <property type="entry name" value="GerE"/>
    <property type="match status" value="1"/>
</dbReference>
<keyword evidence="6" id="KW-1185">Reference proteome</keyword>
<accession>A0A4Q2J4T0</accession>
<comment type="caution">
    <text evidence="5">The sequence shown here is derived from an EMBL/GenBank/DDBJ whole genome shotgun (WGS) entry which is preliminary data.</text>
</comment>
<evidence type="ECO:0000256" key="2">
    <source>
        <dbReference type="ARBA" id="ARBA00023125"/>
    </source>
</evidence>
<dbReference type="InterPro" id="IPR036388">
    <property type="entry name" value="WH-like_DNA-bd_sf"/>
</dbReference>
<sequence length="96" mass="10073">RVAMQAGLALDGATHHDTRHGAAGVAGADEPADAIAELTARERQVLDLIAEGLSNRQIGERLYISGKTASVHVSAILRKLGASSRTEAVYLARATR</sequence>
<dbReference type="SMART" id="SM00421">
    <property type="entry name" value="HTH_LUXR"/>
    <property type="match status" value="1"/>
</dbReference>
<keyword evidence="3" id="KW-0804">Transcription</keyword>
<keyword evidence="1" id="KW-0805">Transcription regulation</keyword>
<dbReference type="Proteomes" id="UP000292881">
    <property type="component" value="Unassembled WGS sequence"/>
</dbReference>
<keyword evidence="2" id="KW-0238">DNA-binding</keyword>
<dbReference type="GO" id="GO:0006355">
    <property type="term" value="P:regulation of DNA-templated transcription"/>
    <property type="evidence" value="ECO:0007669"/>
    <property type="project" value="InterPro"/>
</dbReference>
<evidence type="ECO:0000256" key="3">
    <source>
        <dbReference type="ARBA" id="ARBA00023163"/>
    </source>
</evidence>